<dbReference type="InterPro" id="IPR015995">
    <property type="entry name" value="MlrC_N"/>
</dbReference>
<reference evidence="4 5" key="1">
    <citation type="submission" date="2023-06" db="EMBL/GenBank/DDBJ databases">
        <title>Pelomonas sp. PFR6 16S ribosomal RNA gene Genome sequencing and assembly.</title>
        <authorList>
            <person name="Woo H."/>
        </authorList>
    </citation>
    <scope>NUCLEOTIDE SEQUENCE [LARGE SCALE GENOMIC DNA]</scope>
    <source>
        <strain evidence="4 5">PFR6</strain>
    </source>
</reference>
<dbReference type="PIRSF" id="PIRSF012702">
    <property type="entry name" value="UCP012702"/>
    <property type="match status" value="1"/>
</dbReference>
<dbReference type="Pfam" id="PF07364">
    <property type="entry name" value="DUF1485"/>
    <property type="match status" value="1"/>
</dbReference>
<comment type="cofactor">
    <cofactor evidence="1">
        <name>Zn(2+)</name>
        <dbReference type="ChEBI" id="CHEBI:29105"/>
    </cofactor>
    <text evidence="1">Binds 1 zinc ion per subunit.</text>
</comment>
<evidence type="ECO:0000256" key="1">
    <source>
        <dbReference type="PIRNR" id="PIRNR012702"/>
    </source>
</evidence>
<proteinExistence type="inferred from homology"/>
<dbReference type="Proteomes" id="UP001228044">
    <property type="component" value="Unassembled WGS sequence"/>
</dbReference>
<comment type="similarity">
    <text evidence="1">Belongs to the peptidase M81 family.</text>
</comment>
<keyword evidence="1" id="KW-0482">Metalloprotease</keyword>
<keyword evidence="1" id="KW-0645">Protease</keyword>
<feature type="domain" description="Microcystin LR degradation protein MlrC N-terminal" evidence="3">
    <location>
        <begin position="2"/>
        <end position="287"/>
    </location>
</feature>
<dbReference type="RefSeq" id="WP_290361504.1">
    <property type="nucleotide sequence ID" value="NZ_JAUHHC010000008.1"/>
</dbReference>
<keyword evidence="5" id="KW-1185">Reference proteome</keyword>
<comment type="caution">
    <text evidence="4">The sequence shown here is derived from an EMBL/GenBank/DDBJ whole genome shotgun (WGS) entry which is preliminary data.</text>
</comment>
<evidence type="ECO:0000259" key="3">
    <source>
        <dbReference type="Pfam" id="PF07364"/>
    </source>
</evidence>
<dbReference type="Pfam" id="PF07171">
    <property type="entry name" value="MlrC_C"/>
    <property type="match status" value="1"/>
</dbReference>
<dbReference type="EMBL" id="JAUHHC010000008">
    <property type="protein sequence ID" value="MDN3923194.1"/>
    <property type="molecule type" value="Genomic_DNA"/>
</dbReference>
<keyword evidence="1" id="KW-0378">Hydrolase</keyword>
<name>A0ABT8E060_9BURK</name>
<evidence type="ECO:0000313" key="4">
    <source>
        <dbReference type="EMBL" id="MDN3923194.1"/>
    </source>
</evidence>
<accession>A0ABT8E060</accession>
<organism evidence="4 5">
    <name type="scientific">Roseateles violae</name>
    <dbReference type="NCBI Taxonomy" id="3058042"/>
    <lineage>
        <taxon>Bacteria</taxon>
        <taxon>Pseudomonadati</taxon>
        <taxon>Pseudomonadota</taxon>
        <taxon>Betaproteobacteria</taxon>
        <taxon>Burkholderiales</taxon>
        <taxon>Sphaerotilaceae</taxon>
        <taxon>Roseateles</taxon>
    </lineage>
</organism>
<dbReference type="InterPro" id="IPR009197">
    <property type="entry name" value="MlrC"/>
</dbReference>
<dbReference type="InterPro" id="IPR010799">
    <property type="entry name" value="MlrC_C"/>
</dbReference>
<keyword evidence="1" id="KW-0479">Metal-binding</keyword>
<evidence type="ECO:0000313" key="5">
    <source>
        <dbReference type="Proteomes" id="UP001228044"/>
    </source>
</evidence>
<evidence type="ECO:0000259" key="2">
    <source>
        <dbReference type="Pfam" id="PF07171"/>
    </source>
</evidence>
<gene>
    <name evidence="4" type="ORF">QWJ38_23145</name>
</gene>
<comment type="function">
    <text evidence="1">Involved in peptidolytic degradation of cyclic heptapeptide hepatotoxin microcystin (MC).</text>
</comment>
<sequence>MKIFAATIATETNTFSPTPTGMAAFEEFGVIGRGDATPANETSPFFDAMRRWAAQQGHEYVQGLGIYATPGGSTVRQVYESLREELLEGLRRAMPVDAVILPLHGAMVAQGYEDCEGDLIEAVRAIVGELVPIGVELDLHCHLTERMCRNADVIVAYKEYPHTDIEERLREVWDLTLATARREVEPVTAVEDLRMLSFWHTTREPMRAFVKRMQGLEGRDGVLSISFGHGFPYGDTPDTGAKLWVVTDRRIDVDGSNGRALARSLTGEIRDMREQTRPRPLLLPDALKIISTSTQGPLVFADTADNAGGGAPGDSTFVLRGVIDARVANVAIAAIWDPVAVQIAFAAGEGASLPLRIGGKLGPASGDPVDVTVTVRKLREDHFQTGLGARHDCGPSAWVQAANGTDIVLISKRQQVMGTDIFGGLGIDLRTRKAVFVKSSQHFYADFAPIAKQVHYVSTPGLLRDDIEHIDYRRRDLNFWPRVEAPWNVR</sequence>
<feature type="domain" description="Microcystin LR degradation protein MlrC C-terminal" evidence="2">
    <location>
        <begin position="301"/>
        <end position="474"/>
    </location>
</feature>
<protein>
    <recommendedName>
        <fullName evidence="1">Microcystinase C</fullName>
        <shortName evidence="1">MlrC</shortName>
    </recommendedName>
</protein>